<dbReference type="AlphaFoldDB" id="A0A194VTC6"/>
<dbReference type="GO" id="GO:0008061">
    <property type="term" value="F:chitin binding"/>
    <property type="evidence" value="ECO:0007669"/>
    <property type="project" value="UniProtKB-KW"/>
</dbReference>
<dbReference type="Gene3D" id="3.10.350.10">
    <property type="entry name" value="LysM domain"/>
    <property type="match status" value="4"/>
</dbReference>
<dbReference type="PANTHER" id="PTHR34997:SF1">
    <property type="entry name" value="PEPTIDOGLYCAN-BINDING LYSIN DOMAIN"/>
    <property type="match status" value="1"/>
</dbReference>
<evidence type="ECO:0000313" key="7">
    <source>
        <dbReference type="Proteomes" id="UP000078559"/>
    </source>
</evidence>
<keyword evidence="7" id="KW-1185">Reference proteome</keyword>
<protein>
    <recommendedName>
        <fullName evidence="5">LysM domain-containing protein</fullName>
    </recommendedName>
</protein>
<evidence type="ECO:0000256" key="2">
    <source>
        <dbReference type="ARBA" id="ARBA00023026"/>
    </source>
</evidence>
<evidence type="ECO:0000256" key="3">
    <source>
        <dbReference type="ARBA" id="ARBA00044955"/>
    </source>
</evidence>
<proteinExistence type="inferred from homology"/>
<reference evidence="6" key="1">
    <citation type="submission" date="2014-12" db="EMBL/GenBank/DDBJ databases">
        <title>Genome Sequence of Valsa Canker Pathogens Uncovers a Specific Adaption of Colonization on Woody Bark.</title>
        <authorList>
            <person name="Yin Z."/>
            <person name="Liu H."/>
            <person name="Gao X."/>
            <person name="Li Z."/>
            <person name="Song N."/>
            <person name="Ke X."/>
            <person name="Dai Q."/>
            <person name="Wu Y."/>
            <person name="Sun Y."/>
            <person name="Xu J.-R."/>
            <person name="Kang Z.K."/>
            <person name="Wang L."/>
            <person name="Huang L."/>
        </authorList>
    </citation>
    <scope>NUCLEOTIDE SEQUENCE [LARGE SCALE GENOMIC DNA]</scope>
    <source>
        <strain evidence="6">03-8</strain>
    </source>
</reference>
<evidence type="ECO:0000259" key="5">
    <source>
        <dbReference type="PROSITE" id="PS51782"/>
    </source>
</evidence>
<keyword evidence="2" id="KW-0843">Virulence</keyword>
<accession>A0A194VTC6</accession>
<gene>
    <name evidence="6" type="ORF">VM1G_02901</name>
</gene>
<dbReference type="PROSITE" id="PS51782">
    <property type="entry name" value="LYSM"/>
    <property type="match status" value="3"/>
</dbReference>
<dbReference type="Proteomes" id="UP000078559">
    <property type="component" value="Chromosome 3"/>
</dbReference>
<feature type="domain" description="LysM" evidence="5">
    <location>
        <begin position="286"/>
        <end position="341"/>
    </location>
</feature>
<feature type="compositionally biased region" description="Polar residues" evidence="4">
    <location>
        <begin position="355"/>
        <end position="367"/>
    </location>
</feature>
<feature type="compositionally biased region" description="Polar residues" evidence="4">
    <location>
        <begin position="379"/>
        <end position="391"/>
    </location>
</feature>
<name>A0A194VTC6_CYTMA</name>
<dbReference type="PANTHER" id="PTHR34997">
    <property type="entry name" value="AM15"/>
    <property type="match status" value="1"/>
</dbReference>
<feature type="compositionally biased region" description="Gly residues" evidence="4">
    <location>
        <begin position="368"/>
        <end position="378"/>
    </location>
</feature>
<feature type="domain" description="LysM" evidence="5">
    <location>
        <begin position="486"/>
        <end position="536"/>
    </location>
</feature>
<organism evidence="6 7">
    <name type="scientific">Cytospora mali</name>
    <name type="common">Apple Valsa canker fungus</name>
    <name type="synonym">Valsa mali</name>
    <dbReference type="NCBI Taxonomy" id="578113"/>
    <lineage>
        <taxon>Eukaryota</taxon>
        <taxon>Fungi</taxon>
        <taxon>Dikarya</taxon>
        <taxon>Ascomycota</taxon>
        <taxon>Pezizomycotina</taxon>
        <taxon>Sordariomycetes</taxon>
        <taxon>Sordariomycetidae</taxon>
        <taxon>Diaporthales</taxon>
        <taxon>Cytosporaceae</taxon>
        <taxon>Cytospora</taxon>
    </lineage>
</organism>
<dbReference type="OrthoDB" id="1193027at2759"/>
<evidence type="ECO:0000313" key="6">
    <source>
        <dbReference type="EMBL" id="KUI67451.1"/>
    </source>
</evidence>
<keyword evidence="1" id="KW-0147">Chitin-binding</keyword>
<sequence length="749" mass="78086">MASFSLYPTVDQTALANAFNITVDCLEALNASLPCEPTLLQMTSDVDNYWWEEDNVTTLCTTECWSAVDGWDQDVQARCDDQTLVAYGKLVPADSVSGRYYDGLHMACLTNGNSTAEDDFAWCVVESQNWVGSDVIQPGNTNSDDPANQRLANLYGDDVLCTECYIQLLFQRLSSPYLPSGDDYSAYLIEQYQDILDVCNYTDQMPELVITAQPDYDDAPVPALNLTVATGCSGQLITVSSLDPNANCATIAQAFNVATGAVQDATGSQDCADTSSSSFCLPLPCTIDQVPTGATCASLAAAASYVNATVNFTVTTVQFLAWNPHINGICDNLQAGDYYCTSAPGGLYIPPAPPANSSYDDSSQSRGGNVGSDAGSGTGLSPSGVGSNAPSPTQTGIAAGCSAYAQADTPGQGCADFAAANGITPAQLYAWNTVLGPGGADCGTQFFLGYYYCISAAAATTTSTGPPGPPGPPGPTQSGIPVTCDEYAEASSGQTCGSFATANGITTAQFYAWNPVLGANGENCASSFWADEYYCVGVTAPPGPTQSGIPDTCDKYAEASSGQTCGSFASANGITTAQLYIWNPVLGANGENCATSFWADEYYCVGGPRAERAPVPRAIRLDLGIPLPAALRRAHHDEISHGPGLDVDQQPAPVAAALCQHGHVWRDPAGPVRRQHAVDGAAAERPAQEPVAVVPAEGHRRGADQRVALAALGVALGGGDDGHVAEEVAHRVRLGAQPRQERVCQCRPA</sequence>
<dbReference type="InterPro" id="IPR052210">
    <property type="entry name" value="LysM1-like"/>
</dbReference>
<dbReference type="InterPro" id="IPR036779">
    <property type="entry name" value="LysM_dom_sf"/>
</dbReference>
<evidence type="ECO:0000256" key="1">
    <source>
        <dbReference type="ARBA" id="ARBA00022669"/>
    </source>
</evidence>
<comment type="similarity">
    <text evidence="3">Belongs to the secreted LysM effector family.</text>
</comment>
<feature type="domain" description="LysM" evidence="5">
    <location>
        <begin position="555"/>
        <end position="605"/>
    </location>
</feature>
<dbReference type="InterPro" id="IPR018392">
    <property type="entry name" value="LysM"/>
</dbReference>
<feature type="region of interest" description="Disordered" evidence="4">
    <location>
        <begin position="351"/>
        <end position="391"/>
    </location>
</feature>
<evidence type="ECO:0000256" key="4">
    <source>
        <dbReference type="SAM" id="MobiDB-lite"/>
    </source>
</evidence>
<dbReference type="EMBL" id="CM003100">
    <property type="protein sequence ID" value="KUI67451.1"/>
    <property type="molecule type" value="Genomic_DNA"/>
</dbReference>